<dbReference type="AlphaFoldDB" id="A0A8J6LUE5"/>
<dbReference type="Gene3D" id="2.40.420.20">
    <property type="match status" value="1"/>
</dbReference>
<gene>
    <name evidence="2" type="ORF">H8K20_04480</name>
</gene>
<dbReference type="Proteomes" id="UP000597668">
    <property type="component" value="Unassembled WGS sequence"/>
</dbReference>
<accession>A0A8J6LUE5</accession>
<dbReference type="Pfam" id="PF26018">
    <property type="entry name" value="BSH_RND_rel"/>
    <property type="match status" value="1"/>
</dbReference>
<dbReference type="InterPro" id="IPR058709">
    <property type="entry name" value="BSH_RND-rel"/>
</dbReference>
<sequence length="402" mass="43527">MSKAIKIIGTVALVGLAVLYLGVQAVSIFATGYKTEVAVSYVMADSVTAQSVIIRQESVLTPQNQGYYGYAVTDGSKVSGGQLLASVYGSAEDSAVVTRTEQVRSELATMTQFQNTETSFGDPESLSNQILNTAASAQGAFHQNTFTGAATYKNQLITQISRRQAATGKVVDLSGQIAALQAELDALQAQAPSQVAYEYAQSSGYFSSVVDGFEGKLTPETVQQLTADEVKKIINGEETPDEHGNFGRLVADFDWYLACVLPSDNTWVSEGKTLYMDFLGVTSESIPGQVLRVVPSGDEMLVIISCDMITKDLVNLRIQNVQISQKLQKGIRVPEEALRVQDNKKGVYVKKGGKAVFREINILLQENGYLLVEEVVSDPNALKVYDEVIIKGKDIYDGKLLS</sequence>
<proteinExistence type="predicted"/>
<dbReference type="RefSeq" id="WP_186487603.1">
    <property type="nucleotide sequence ID" value="NZ_JACOGI010000001.1"/>
</dbReference>
<name>A0A8J6LUE5_9FIRM</name>
<keyword evidence="3" id="KW-1185">Reference proteome</keyword>
<comment type="caution">
    <text evidence="2">The sequence shown here is derived from an EMBL/GenBank/DDBJ whole genome shotgun (WGS) entry which is preliminary data.</text>
</comment>
<protein>
    <recommendedName>
        <fullName evidence="1">RND related barrel-sandwich hybrid domain-containing protein</fullName>
    </recommendedName>
</protein>
<reference evidence="2" key="1">
    <citation type="submission" date="2020-08" db="EMBL/GenBank/DDBJ databases">
        <authorList>
            <person name="Liu C."/>
            <person name="Sun Q."/>
        </authorList>
    </citation>
    <scope>NUCLEOTIDE SEQUENCE</scope>
    <source>
        <strain evidence="2">NSJ-65</strain>
    </source>
</reference>
<evidence type="ECO:0000259" key="1">
    <source>
        <dbReference type="Pfam" id="PF26018"/>
    </source>
</evidence>
<evidence type="ECO:0000313" key="3">
    <source>
        <dbReference type="Proteomes" id="UP000597668"/>
    </source>
</evidence>
<organism evidence="2 3">
    <name type="scientific">Neobittarella massiliensis</name>
    <name type="common">ex Bilen et al. 2018</name>
    <dbReference type="NCBI Taxonomy" id="2041842"/>
    <lineage>
        <taxon>Bacteria</taxon>
        <taxon>Bacillati</taxon>
        <taxon>Bacillota</taxon>
        <taxon>Clostridia</taxon>
        <taxon>Eubacteriales</taxon>
        <taxon>Oscillospiraceae</taxon>
        <taxon>Neobittarella (ex Bilen et al. 2018)</taxon>
    </lineage>
</organism>
<feature type="domain" description="RND related barrel-sandwich hybrid" evidence="1">
    <location>
        <begin position="57"/>
        <end position="235"/>
    </location>
</feature>
<dbReference type="EMBL" id="JACOGI010000001">
    <property type="protein sequence ID" value="MBC3515655.1"/>
    <property type="molecule type" value="Genomic_DNA"/>
</dbReference>
<evidence type="ECO:0000313" key="2">
    <source>
        <dbReference type="EMBL" id="MBC3515655.1"/>
    </source>
</evidence>